<dbReference type="STRING" id="188477.A0A433T9I5"/>
<keyword evidence="5" id="KW-1133">Transmembrane helix</keyword>
<keyword evidence="2" id="KW-0677">Repeat</keyword>
<keyword evidence="5" id="KW-0812">Transmembrane</keyword>
<dbReference type="InterPro" id="IPR003593">
    <property type="entry name" value="AAA+_ATPase"/>
</dbReference>
<keyword evidence="5" id="KW-0472">Membrane</keyword>
<dbReference type="Gene3D" id="3.40.50.300">
    <property type="entry name" value="P-loop containing nucleotide triphosphate hydrolases"/>
    <property type="match status" value="1"/>
</dbReference>
<gene>
    <name evidence="7" type="ORF">EGW08_014008</name>
</gene>
<comment type="caution">
    <text evidence="7">The sequence shown here is derived from an EMBL/GenBank/DDBJ whole genome shotgun (WGS) entry which is preliminary data.</text>
</comment>
<dbReference type="PANTHER" id="PTHR19229:SF36">
    <property type="entry name" value="ATP-BINDING CASSETTE SUB-FAMILY A MEMBER 2"/>
    <property type="match status" value="1"/>
</dbReference>
<feature type="transmembrane region" description="Helical" evidence="5">
    <location>
        <begin position="309"/>
        <end position="333"/>
    </location>
</feature>
<dbReference type="SMART" id="SM00382">
    <property type="entry name" value="AAA"/>
    <property type="match status" value="1"/>
</dbReference>
<sequence>MTWGPCMQVRVLLGLTMTCFKRLESRLLLLQLAAPLLVTVGLTLMGIMLHPGHRQRAFYTRPPRSKPLTDLVSALSDDQNSTILIAYVPETNWTNDVIQRMKQRLEDCGADYRRVVFQGYSSETAILADYNRTDSDINNTHGLWQELHHAHNSSLIDMALVFRPLGDRNGTSAPPPSRRQRNAVLTEDGLELVVRPREWVCRHGIVDMIQPEVCQAVWGPAGGDSHGVSALLHLAVESIVKLSNPAAPSMMISTRADHSHPRNVRKSVSVMINFAFLPGSAILAFYFRWRTEKEIEPIFRLSGVSRMTCVLAELGLVALHTLTVTCCLLLPLAQGYLCRVDYSPSLLLLVGAFGFAADSFAFMVSTVQDLSGVTASILVVLLNIVQLVLEAYADFIRRHFRAIFLTYLMFGLSLNRGVDVLFTQTSHVKRQSVTGRPIDPNVQHEVTTLTYALLLQTLVHWLLGLCLLVLQSEPKTSTTRNPSQSKSAIVCGTCMAPPEDFFLGVEIRDLSHAGDCKDGQGLRDVNFKIPDGETVALLGPPKAGKTTLTKILTGQLSNYAGDVLIDGLSPARLLANRRPGIGLCPYHNYLYGPLTVRETLAYFSKLNHEPCSEEGLDLVLTDFMLQNLDYVPCSQLNMLGVKKLQLAIAMIGSPKVLVVDEPTADIDDTWGKQIEALLRRMRGTILLCTTSASLALQLANRIVVLAEGHVLFEGTGQELKEQFGCGYFLCMGLRNNCMINALTNYLRLFIPDVYVFSSKPRTLTCVLPDSATSRFEFLFANLDWKRQKLRVHCFSIQHVTMDNLLEWLPDLRSLRARLRQIQSCKELMDEFRLDRVLIDWPSKEEPVLIYSNLHRSLSSGDVDALNKEINRMCINNSNSACGGMVGRAHHWLEGCVDPFWCCNAVHDDAAMN</sequence>
<dbReference type="InterPro" id="IPR003439">
    <property type="entry name" value="ABC_transporter-like_ATP-bd"/>
</dbReference>
<keyword evidence="3" id="KW-0547">Nucleotide-binding</keyword>
<dbReference type="GO" id="GO:0005524">
    <property type="term" value="F:ATP binding"/>
    <property type="evidence" value="ECO:0007669"/>
    <property type="project" value="UniProtKB-KW"/>
</dbReference>
<dbReference type="GO" id="GO:0016887">
    <property type="term" value="F:ATP hydrolysis activity"/>
    <property type="evidence" value="ECO:0007669"/>
    <property type="project" value="InterPro"/>
</dbReference>
<dbReference type="PANTHER" id="PTHR19229">
    <property type="entry name" value="ATP-BINDING CASSETTE TRANSPORTER SUBFAMILY A ABCA"/>
    <property type="match status" value="1"/>
</dbReference>
<evidence type="ECO:0000256" key="3">
    <source>
        <dbReference type="ARBA" id="ARBA00022741"/>
    </source>
</evidence>
<feature type="domain" description="ABC transporter" evidence="6">
    <location>
        <begin position="505"/>
        <end position="732"/>
    </location>
</feature>
<dbReference type="GO" id="GO:0016020">
    <property type="term" value="C:membrane"/>
    <property type="evidence" value="ECO:0007669"/>
    <property type="project" value="InterPro"/>
</dbReference>
<evidence type="ECO:0000256" key="1">
    <source>
        <dbReference type="ARBA" id="ARBA00022448"/>
    </source>
</evidence>
<proteinExistence type="predicted"/>
<evidence type="ECO:0000259" key="6">
    <source>
        <dbReference type="PROSITE" id="PS50893"/>
    </source>
</evidence>
<evidence type="ECO:0000313" key="8">
    <source>
        <dbReference type="Proteomes" id="UP000271974"/>
    </source>
</evidence>
<dbReference type="Pfam" id="PF00005">
    <property type="entry name" value="ABC_tran"/>
    <property type="match status" value="1"/>
</dbReference>
<dbReference type="GO" id="GO:0005319">
    <property type="term" value="F:lipid transporter activity"/>
    <property type="evidence" value="ECO:0007669"/>
    <property type="project" value="TreeGrafter"/>
</dbReference>
<evidence type="ECO:0000256" key="5">
    <source>
        <dbReference type="SAM" id="Phobius"/>
    </source>
</evidence>
<keyword evidence="1" id="KW-0813">Transport</keyword>
<dbReference type="EMBL" id="RQTK01000524">
    <property type="protein sequence ID" value="RUS78239.1"/>
    <property type="molecule type" value="Genomic_DNA"/>
</dbReference>
<evidence type="ECO:0000256" key="4">
    <source>
        <dbReference type="ARBA" id="ARBA00022840"/>
    </source>
</evidence>
<dbReference type="Proteomes" id="UP000271974">
    <property type="component" value="Unassembled WGS sequence"/>
</dbReference>
<dbReference type="InterPro" id="IPR027417">
    <property type="entry name" value="P-loop_NTPase"/>
</dbReference>
<keyword evidence="8" id="KW-1185">Reference proteome</keyword>
<protein>
    <recommendedName>
        <fullName evidence="6">ABC transporter domain-containing protein</fullName>
    </recommendedName>
</protein>
<accession>A0A433T9I5</accession>
<evidence type="ECO:0000313" key="7">
    <source>
        <dbReference type="EMBL" id="RUS78239.1"/>
    </source>
</evidence>
<reference evidence="7 8" key="1">
    <citation type="submission" date="2019-01" db="EMBL/GenBank/DDBJ databases">
        <title>A draft genome assembly of the solar-powered sea slug Elysia chlorotica.</title>
        <authorList>
            <person name="Cai H."/>
            <person name="Li Q."/>
            <person name="Fang X."/>
            <person name="Li J."/>
            <person name="Curtis N.E."/>
            <person name="Altenburger A."/>
            <person name="Shibata T."/>
            <person name="Feng M."/>
            <person name="Maeda T."/>
            <person name="Schwartz J.A."/>
            <person name="Shigenobu S."/>
            <person name="Lundholm N."/>
            <person name="Nishiyama T."/>
            <person name="Yang H."/>
            <person name="Hasebe M."/>
            <person name="Li S."/>
            <person name="Pierce S.K."/>
            <person name="Wang J."/>
        </authorList>
    </citation>
    <scope>NUCLEOTIDE SEQUENCE [LARGE SCALE GENOMIC DNA]</scope>
    <source>
        <strain evidence="7">EC2010</strain>
        <tissue evidence="7">Whole organism of an adult</tissue>
    </source>
</reference>
<dbReference type="InterPro" id="IPR026082">
    <property type="entry name" value="ABCA"/>
</dbReference>
<evidence type="ECO:0000256" key="2">
    <source>
        <dbReference type="ARBA" id="ARBA00022737"/>
    </source>
</evidence>
<feature type="transmembrane region" description="Helical" evidence="5">
    <location>
        <begin position="370"/>
        <end position="393"/>
    </location>
</feature>
<feature type="transmembrane region" description="Helical" evidence="5">
    <location>
        <begin position="270"/>
        <end position="289"/>
    </location>
</feature>
<keyword evidence="4" id="KW-0067">ATP-binding</keyword>
<organism evidence="7 8">
    <name type="scientific">Elysia chlorotica</name>
    <name type="common">Eastern emerald elysia</name>
    <name type="synonym">Sea slug</name>
    <dbReference type="NCBI Taxonomy" id="188477"/>
    <lineage>
        <taxon>Eukaryota</taxon>
        <taxon>Metazoa</taxon>
        <taxon>Spiralia</taxon>
        <taxon>Lophotrochozoa</taxon>
        <taxon>Mollusca</taxon>
        <taxon>Gastropoda</taxon>
        <taxon>Heterobranchia</taxon>
        <taxon>Euthyneura</taxon>
        <taxon>Panpulmonata</taxon>
        <taxon>Sacoglossa</taxon>
        <taxon>Placobranchoidea</taxon>
        <taxon>Plakobranchidae</taxon>
        <taxon>Elysia</taxon>
    </lineage>
</organism>
<dbReference type="GO" id="GO:0140359">
    <property type="term" value="F:ABC-type transporter activity"/>
    <property type="evidence" value="ECO:0007669"/>
    <property type="project" value="InterPro"/>
</dbReference>
<feature type="transmembrane region" description="Helical" evidence="5">
    <location>
        <begin position="345"/>
        <end position="364"/>
    </location>
</feature>
<dbReference type="AlphaFoldDB" id="A0A433T9I5"/>
<name>A0A433T9I5_ELYCH</name>
<dbReference type="OrthoDB" id="6497389at2759"/>
<feature type="non-terminal residue" evidence="7">
    <location>
        <position position="912"/>
    </location>
</feature>
<dbReference type="SUPFAM" id="SSF52540">
    <property type="entry name" value="P-loop containing nucleoside triphosphate hydrolases"/>
    <property type="match status" value="1"/>
</dbReference>
<feature type="transmembrane region" description="Helical" evidence="5">
    <location>
        <begin position="27"/>
        <end position="49"/>
    </location>
</feature>
<dbReference type="PROSITE" id="PS50893">
    <property type="entry name" value="ABC_TRANSPORTER_2"/>
    <property type="match status" value="1"/>
</dbReference>